<gene>
    <name evidence="2" type="ORF">G8O64_001224</name>
    <name evidence="1" type="ORF">G8V93_002456</name>
</gene>
<organism evidence="2">
    <name type="scientific">Salmonella enterica</name>
    <name type="common">Salmonella choleraesuis</name>
    <dbReference type="NCBI Taxonomy" id="28901"/>
    <lineage>
        <taxon>Bacteria</taxon>
        <taxon>Pseudomonadati</taxon>
        <taxon>Pseudomonadota</taxon>
        <taxon>Gammaproteobacteria</taxon>
        <taxon>Enterobacterales</taxon>
        <taxon>Enterobacteriaceae</taxon>
        <taxon>Salmonella</taxon>
    </lineage>
</organism>
<reference evidence="2" key="2">
    <citation type="submission" date="2020-02" db="EMBL/GenBank/DDBJ databases">
        <authorList>
            <consortium name="NCBI Pathogen Detection Project"/>
        </authorList>
    </citation>
    <scope>NUCLEOTIDE SEQUENCE</scope>
    <source>
        <strain evidence="2">MA.CK_98/00010293</strain>
        <strain evidence="1">MA.CK_98/00011463</strain>
    </source>
</reference>
<dbReference type="AlphaFoldDB" id="A0A765BFL6"/>
<name>A0A765BFL6_SALER</name>
<proteinExistence type="predicted"/>
<dbReference type="EMBL" id="DAAXOF010000005">
    <property type="protein sequence ID" value="HAG1880993.1"/>
    <property type="molecule type" value="Genomic_DNA"/>
</dbReference>
<reference evidence="2" key="1">
    <citation type="journal article" date="2018" name="Genome Biol.">
        <title>SKESA: strategic k-mer extension for scrupulous assemblies.</title>
        <authorList>
            <person name="Souvorov A."/>
            <person name="Agarwala R."/>
            <person name="Lipman D.J."/>
        </authorList>
    </citation>
    <scope>NUCLEOTIDE SEQUENCE</scope>
    <source>
        <strain evidence="2">MA.CK_98/00010293</strain>
        <strain evidence="1">MA.CK_98/00011463</strain>
    </source>
</reference>
<evidence type="ECO:0000313" key="1">
    <source>
        <dbReference type="EMBL" id="HAG1880993.1"/>
    </source>
</evidence>
<accession>A0A765BFL6</accession>
<evidence type="ECO:0000313" key="2">
    <source>
        <dbReference type="EMBL" id="HAG5355673.1"/>
    </source>
</evidence>
<dbReference type="EMBL" id="DAAYQT010000003">
    <property type="protein sequence ID" value="HAG5355673.1"/>
    <property type="molecule type" value="Genomic_DNA"/>
</dbReference>
<sequence length="122" mass="13818">MNTDLKQNLIALLEEQFICSDDKVVFDYVMQKKIKSQGYHLQRNFSISISGGRKGFIDCLVTSPDGQQCAIEVDKRTPRSRSLLKLRELPEGISGFVLLKDGKHPLRYSEGGIDVIRATKFK</sequence>
<protein>
    <recommendedName>
        <fullName evidence="3">Fels-1 prophage protein</fullName>
    </recommendedName>
</protein>
<evidence type="ECO:0008006" key="3">
    <source>
        <dbReference type="Google" id="ProtNLM"/>
    </source>
</evidence>
<comment type="caution">
    <text evidence="2">The sequence shown here is derived from an EMBL/GenBank/DDBJ whole genome shotgun (WGS) entry which is preliminary data.</text>
</comment>